<reference evidence="2 3" key="1">
    <citation type="submission" date="2013-05" db="EMBL/GenBank/DDBJ databases">
        <title>Genome sequence of Streptomyces sparsogenes DSM 40356.</title>
        <authorList>
            <person name="Coyne S."/>
            <person name="Seebeck F.P."/>
        </authorList>
    </citation>
    <scope>NUCLEOTIDE SEQUENCE [LARGE SCALE GENOMIC DNA]</scope>
    <source>
        <strain evidence="2 3">DSM 40356</strain>
    </source>
</reference>
<dbReference type="InterPro" id="IPR029058">
    <property type="entry name" value="AB_hydrolase_fold"/>
</dbReference>
<sequence>MKLSVPVDHAVHVNVRHRPGRDGRPFLLLHGLGSNARLWDEVADLLAAAGHPVYALDMRGHGDSDLPEHGYDNATAVADLVAVCRELRLTGALFAGHSWGGNLAVRLAAQHPELAAGLALVDGGWIGFVDTSRYAPTREKSVELAGWWRDVTGTTEETMRELLRGLHPRWSEAAVSASLADMVQGPDGLLVQRLPLEHYMSLADSMWQDPPARWYPDITAPVLLLVALPAHAASWGGYARKWVAEAEAAIPRAESRWYVDTDHNLHVEEPERVAGDLLDLARLVDKPARERS</sequence>
<dbReference type="AlphaFoldDB" id="A0A1R1SFN7"/>
<evidence type="ECO:0000259" key="1">
    <source>
        <dbReference type="Pfam" id="PF12697"/>
    </source>
</evidence>
<dbReference type="InterPro" id="IPR000073">
    <property type="entry name" value="AB_hydrolase_1"/>
</dbReference>
<dbReference type="SUPFAM" id="SSF53474">
    <property type="entry name" value="alpha/beta-Hydrolases"/>
    <property type="match status" value="1"/>
</dbReference>
<dbReference type="InterPro" id="IPR050266">
    <property type="entry name" value="AB_hydrolase_sf"/>
</dbReference>
<dbReference type="PANTHER" id="PTHR43798">
    <property type="entry name" value="MONOACYLGLYCEROL LIPASE"/>
    <property type="match status" value="1"/>
</dbReference>
<dbReference type="InterPro" id="IPR000639">
    <property type="entry name" value="Epox_hydrolase-like"/>
</dbReference>
<organism evidence="2 3">
    <name type="scientific">Streptomyces sparsogenes DSM 40356</name>
    <dbReference type="NCBI Taxonomy" id="1331668"/>
    <lineage>
        <taxon>Bacteria</taxon>
        <taxon>Bacillati</taxon>
        <taxon>Actinomycetota</taxon>
        <taxon>Actinomycetes</taxon>
        <taxon>Kitasatosporales</taxon>
        <taxon>Streptomycetaceae</taxon>
        <taxon>Streptomyces</taxon>
    </lineage>
</organism>
<evidence type="ECO:0000313" key="2">
    <source>
        <dbReference type="EMBL" id="OMI37221.1"/>
    </source>
</evidence>
<dbReference type="GeneID" id="96741184"/>
<proteinExistence type="predicted"/>
<dbReference type="RefSeq" id="WP_065957883.1">
    <property type="nucleotide sequence ID" value="NZ_ASQP01000310.1"/>
</dbReference>
<dbReference type="Proteomes" id="UP000186168">
    <property type="component" value="Unassembled WGS sequence"/>
</dbReference>
<evidence type="ECO:0000313" key="3">
    <source>
        <dbReference type="Proteomes" id="UP000186168"/>
    </source>
</evidence>
<dbReference type="Pfam" id="PF12697">
    <property type="entry name" value="Abhydrolase_6"/>
    <property type="match status" value="1"/>
</dbReference>
<dbReference type="Gene3D" id="3.40.50.1820">
    <property type="entry name" value="alpha/beta hydrolase"/>
    <property type="match status" value="1"/>
</dbReference>
<name>A0A1R1SFN7_9ACTN</name>
<dbReference type="PRINTS" id="PR00111">
    <property type="entry name" value="ABHYDROLASE"/>
</dbReference>
<keyword evidence="3" id="KW-1185">Reference proteome</keyword>
<gene>
    <name evidence="2" type="ORF">SPAR_22177</name>
</gene>
<dbReference type="STRING" id="67365.GCA_001704635_04720"/>
<dbReference type="EMBL" id="ASQP01000310">
    <property type="protein sequence ID" value="OMI37221.1"/>
    <property type="molecule type" value="Genomic_DNA"/>
</dbReference>
<accession>A0A1R1SFN7</accession>
<keyword evidence="2" id="KW-0378">Hydrolase</keyword>
<comment type="caution">
    <text evidence="2">The sequence shown here is derived from an EMBL/GenBank/DDBJ whole genome shotgun (WGS) entry which is preliminary data.</text>
</comment>
<protein>
    <submittedName>
        <fullName evidence="2">Alpha/beta hydrolase fold protein</fullName>
    </submittedName>
</protein>
<feature type="domain" description="AB hydrolase-1" evidence="1">
    <location>
        <begin position="26"/>
        <end position="274"/>
    </location>
</feature>
<dbReference type="PRINTS" id="PR00412">
    <property type="entry name" value="EPOXHYDRLASE"/>
</dbReference>
<dbReference type="GO" id="GO:0016787">
    <property type="term" value="F:hydrolase activity"/>
    <property type="evidence" value="ECO:0007669"/>
    <property type="project" value="UniProtKB-KW"/>
</dbReference>